<keyword evidence="2" id="KW-0430">Lectin</keyword>
<feature type="domain" description="Legume lectin" evidence="3">
    <location>
        <begin position="157"/>
        <end position="200"/>
    </location>
</feature>
<dbReference type="PANTHER" id="PTHR32401:SF49">
    <property type="entry name" value="OS10G0129200 PROTEIN"/>
    <property type="match status" value="1"/>
</dbReference>
<evidence type="ECO:0000256" key="1">
    <source>
        <dbReference type="ARBA" id="ARBA00007606"/>
    </source>
</evidence>
<organism evidence="4 5">
    <name type="scientific">Hevea brasiliensis</name>
    <name type="common">Para rubber tree</name>
    <name type="synonym">Siphonia brasiliensis</name>
    <dbReference type="NCBI Taxonomy" id="3981"/>
    <lineage>
        <taxon>Eukaryota</taxon>
        <taxon>Viridiplantae</taxon>
        <taxon>Streptophyta</taxon>
        <taxon>Embryophyta</taxon>
        <taxon>Tracheophyta</taxon>
        <taxon>Spermatophyta</taxon>
        <taxon>Magnoliopsida</taxon>
        <taxon>eudicotyledons</taxon>
        <taxon>Gunneridae</taxon>
        <taxon>Pentapetalae</taxon>
        <taxon>rosids</taxon>
        <taxon>fabids</taxon>
        <taxon>Malpighiales</taxon>
        <taxon>Euphorbiaceae</taxon>
        <taxon>Crotonoideae</taxon>
        <taxon>Micrandreae</taxon>
        <taxon>Hevea</taxon>
    </lineage>
</organism>
<dbReference type="PANTHER" id="PTHR32401">
    <property type="entry name" value="CONCANAVALIN A-LIKE LECTIN FAMILY PROTEIN"/>
    <property type="match status" value="1"/>
</dbReference>
<dbReference type="SUPFAM" id="SSF49899">
    <property type="entry name" value="Concanavalin A-like lectins/glucanases"/>
    <property type="match status" value="1"/>
</dbReference>
<dbReference type="Proteomes" id="UP000467840">
    <property type="component" value="Chromosome 7"/>
</dbReference>
<dbReference type="PROSITE" id="PS00307">
    <property type="entry name" value="LECTIN_LEGUME_BETA"/>
    <property type="match status" value="1"/>
</dbReference>
<dbReference type="InterPro" id="IPR013320">
    <property type="entry name" value="ConA-like_dom_sf"/>
</dbReference>
<dbReference type="EMBL" id="JAAGAX010000013">
    <property type="protein sequence ID" value="KAF2296544.1"/>
    <property type="molecule type" value="Genomic_DNA"/>
</dbReference>
<keyword evidence="5" id="KW-1185">Reference proteome</keyword>
<dbReference type="InterPro" id="IPR000985">
    <property type="entry name" value="Lectin_LegA_CS"/>
</dbReference>
<dbReference type="PROSITE" id="PS00308">
    <property type="entry name" value="LECTIN_LEGUME_ALPHA"/>
    <property type="match status" value="1"/>
</dbReference>
<dbReference type="Pfam" id="PF00139">
    <property type="entry name" value="Lectin_legB"/>
    <property type="match status" value="2"/>
</dbReference>
<name>A0A6A6L6C9_HEVBR</name>
<dbReference type="CDD" id="cd06899">
    <property type="entry name" value="lectin_legume_LecRK_Arcelin_ConA"/>
    <property type="match status" value="1"/>
</dbReference>
<comment type="similarity">
    <text evidence="1">Belongs to the leguminous lectin family.</text>
</comment>
<dbReference type="InterPro" id="IPR050258">
    <property type="entry name" value="Leguminous_Lectin"/>
</dbReference>
<evidence type="ECO:0000256" key="2">
    <source>
        <dbReference type="ARBA" id="ARBA00022734"/>
    </source>
</evidence>
<feature type="domain" description="Legume lectin" evidence="3">
    <location>
        <begin position="8"/>
        <end position="156"/>
    </location>
</feature>
<protein>
    <recommendedName>
        <fullName evidence="3">Legume lectin domain-containing protein</fullName>
    </recommendedName>
</protein>
<dbReference type="InterPro" id="IPR001220">
    <property type="entry name" value="Legume_lectin_dom"/>
</dbReference>
<comment type="caution">
    <text evidence="4">The sequence shown here is derived from an EMBL/GenBank/DDBJ whole genome shotgun (WGS) entry which is preliminary data.</text>
</comment>
<gene>
    <name evidence="4" type="ORF">GH714_040577</name>
</gene>
<evidence type="ECO:0000313" key="5">
    <source>
        <dbReference type="Proteomes" id="UP000467840"/>
    </source>
</evidence>
<accession>A0A6A6L6C9</accession>
<proteinExistence type="inferred from homology"/>
<dbReference type="InterPro" id="IPR019825">
    <property type="entry name" value="Lectin_legB_Mn/Ca_BS"/>
</dbReference>
<dbReference type="AlphaFoldDB" id="A0A6A6L6C9"/>
<sequence>MISYATSLNLNCTSFDSNHPEIFKEVDTTVGNVGIELTMSLRDQKQGGSIGRATYREPLHLWDKASGNLTNFTTHFFLIIDSQGESELDSDGLTFLLVPNGSRAAPETIPGGNLALAINDTLALDSQESNFVAVEFDTYSNPWDPQSQGNHVGIDVSVSAIVDLAKYLPEWVTFGFSVSTGSLSQINRIRSLEFSSSSDIVDSVIISTPNIEQLQQKVEVIQDSWQD</sequence>
<dbReference type="GO" id="GO:0030246">
    <property type="term" value="F:carbohydrate binding"/>
    <property type="evidence" value="ECO:0007669"/>
    <property type="project" value="UniProtKB-KW"/>
</dbReference>
<dbReference type="Gene3D" id="2.60.120.200">
    <property type="match status" value="2"/>
</dbReference>
<reference evidence="4 5" key="1">
    <citation type="journal article" date="2020" name="Mol. Plant">
        <title>The Chromosome-Based Rubber Tree Genome Provides New Insights into Spurge Genome Evolution and Rubber Biosynthesis.</title>
        <authorList>
            <person name="Liu J."/>
            <person name="Shi C."/>
            <person name="Shi C.C."/>
            <person name="Li W."/>
            <person name="Zhang Q.J."/>
            <person name="Zhang Y."/>
            <person name="Li K."/>
            <person name="Lu H.F."/>
            <person name="Shi C."/>
            <person name="Zhu S.T."/>
            <person name="Xiao Z.Y."/>
            <person name="Nan H."/>
            <person name="Yue Y."/>
            <person name="Zhu X.G."/>
            <person name="Wu Y."/>
            <person name="Hong X.N."/>
            <person name="Fan G.Y."/>
            <person name="Tong Y."/>
            <person name="Zhang D."/>
            <person name="Mao C.L."/>
            <person name="Liu Y.L."/>
            <person name="Hao S.J."/>
            <person name="Liu W.Q."/>
            <person name="Lv M.Q."/>
            <person name="Zhang H.B."/>
            <person name="Liu Y."/>
            <person name="Hu-Tang G.R."/>
            <person name="Wang J.P."/>
            <person name="Wang J.H."/>
            <person name="Sun Y.H."/>
            <person name="Ni S.B."/>
            <person name="Chen W.B."/>
            <person name="Zhang X.C."/>
            <person name="Jiao Y.N."/>
            <person name="Eichler E.E."/>
            <person name="Li G.H."/>
            <person name="Liu X."/>
            <person name="Gao L.Z."/>
        </authorList>
    </citation>
    <scope>NUCLEOTIDE SEQUENCE [LARGE SCALE GENOMIC DNA]</scope>
    <source>
        <strain evidence="5">cv. GT1</strain>
        <tissue evidence="4">Leaf</tissue>
    </source>
</reference>
<evidence type="ECO:0000313" key="4">
    <source>
        <dbReference type="EMBL" id="KAF2296544.1"/>
    </source>
</evidence>
<evidence type="ECO:0000259" key="3">
    <source>
        <dbReference type="Pfam" id="PF00139"/>
    </source>
</evidence>